<keyword evidence="3" id="KW-1185">Reference proteome</keyword>
<dbReference type="Proteomes" id="UP000830671">
    <property type="component" value="Chromosome 4"/>
</dbReference>
<dbReference type="RefSeq" id="XP_049144735.1">
    <property type="nucleotide sequence ID" value="XM_049287592.1"/>
</dbReference>
<dbReference type="EMBL" id="CP019476">
    <property type="protein sequence ID" value="UQC83113.1"/>
    <property type="molecule type" value="Genomic_DNA"/>
</dbReference>
<dbReference type="GeneID" id="73342602"/>
<proteinExistence type="predicted"/>
<dbReference type="AlphaFoldDB" id="A0A9Q8STE2"/>
<protein>
    <submittedName>
        <fullName evidence="2">Uncharacterized protein</fullName>
    </submittedName>
</protein>
<name>A0A9Q8STE2_9PEZI</name>
<evidence type="ECO:0000313" key="3">
    <source>
        <dbReference type="Proteomes" id="UP000830671"/>
    </source>
</evidence>
<evidence type="ECO:0000313" key="2">
    <source>
        <dbReference type="EMBL" id="UQC83113.1"/>
    </source>
</evidence>
<feature type="region of interest" description="Disordered" evidence="1">
    <location>
        <begin position="1"/>
        <end position="22"/>
    </location>
</feature>
<sequence length="72" mass="7503">MTDLAGTPDDFSPPIAIPNPARASTLMTTPTPLDRGFLCFSAHSSSLTPSPPSCPHTSSSVCFPKARSLARS</sequence>
<reference evidence="2" key="1">
    <citation type="journal article" date="2021" name="Mol. Plant Microbe Interact.">
        <title>Complete Genome Sequence of the Plant-Pathogenic Fungus Colletotrichum lupini.</title>
        <authorList>
            <person name="Baroncelli R."/>
            <person name="Pensec F."/>
            <person name="Da Lio D."/>
            <person name="Boufleur T."/>
            <person name="Vicente I."/>
            <person name="Sarrocco S."/>
            <person name="Picot A."/>
            <person name="Baraldi E."/>
            <person name="Sukno S."/>
            <person name="Thon M."/>
            <person name="Le Floch G."/>
        </authorList>
    </citation>
    <scope>NUCLEOTIDE SEQUENCE</scope>
    <source>
        <strain evidence="2">IMI 504893</strain>
    </source>
</reference>
<evidence type="ECO:0000256" key="1">
    <source>
        <dbReference type="SAM" id="MobiDB-lite"/>
    </source>
</evidence>
<organism evidence="2 3">
    <name type="scientific">Colletotrichum lupini</name>
    <dbReference type="NCBI Taxonomy" id="145971"/>
    <lineage>
        <taxon>Eukaryota</taxon>
        <taxon>Fungi</taxon>
        <taxon>Dikarya</taxon>
        <taxon>Ascomycota</taxon>
        <taxon>Pezizomycotina</taxon>
        <taxon>Sordariomycetes</taxon>
        <taxon>Hypocreomycetidae</taxon>
        <taxon>Glomerellales</taxon>
        <taxon>Glomerellaceae</taxon>
        <taxon>Colletotrichum</taxon>
        <taxon>Colletotrichum acutatum species complex</taxon>
    </lineage>
</organism>
<dbReference type="KEGG" id="clup:CLUP02_08606"/>
<gene>
    <name evidence="2" type="ORF">CLUP02_08606</name>
</gene>
<accession>A0A9Q8STE2</accession>